<name>A0AAJ1U2J2_9ACTN</name>
<feature type="compositionally biased region" description="Low complexity" evidence="1">
    <location>
        <begin position="1"/>
        <end position="15"/>
    </location>
</feature>
<reference evidence="2" key="1">
    <citation type="submission" date="2023-07" db="EMBL/GenBank/DDBJ databases">
        <title>Functional and genomic diversity of the sorghum phyllosphere microbiome.</title>
        <authorList>
            <person name="Shade A."/>
        </authorList>
    </citation>
    <scope>NUCLEOTIDE SEQUENCE</scope>
    <source>
        <strain evidence="2">SORGH_AS_1067</strain>
    </source>
</reference>
<comment type="caution">
    <text evidence="2">The sequence shown here is derived from an EMBL/GenBank/DDBJ whole genome shotgun (WGS) entry which is preliminary data.</text>
</comment>
<evidence type="ECO:0000313" key="3">
    <source>
        <dbReference type="Proteomes" id="UP001239215"/>
    </source>
</evidence>
<feature type="region of interest" description="Disordered" evidence="1">
    <location>
        <begin position="1"/>
        <end position="111"/>
    </location>
</feature>
<sequence>MEQHPGAAAGESGEPGTQGGTHAVGPVVGDDDRRVGRHQGPDLVGRRADDHRQARAPAVAERAHRAGQPVVDERLGTSHAPAGAGGEQEAVDRRDRVGSGRRSDQLSPSCT</sequence>
<dbReference type="Proteomes" id="UP001239215">
    <property type="component" value="Unassembled WGS sequence"/>
</dbReference>
<dbReference type="AlphaFoldDB" id="A0AAJ1U2J2"/>
<protein>
    <submittedName>
        <fullName evidence="2">Uncharacterized protein</fullName>
    </submittedName>
</protein>
<organism evidence="2 3">
    <name type="scientific">Nocardioides zeae</name>
    <dbReference type="NCBI Taxonomy" id="1457234"/>
    <lineage>
        <taxon>Bacteria</taxon>
        <taxon>Bacillati</taxon>
        <taxon>Actinomycetota</taxon>
        <taxon>Actinomycetes</taxon>
        <taxon>Propionibacteriales</taxon>
        <taxon>Nocardioidaceae</taxon>
        <taxon>Nocardioides</taxon>
    </lineage>
</organism>
<feature type="compositionally biased region" description="Basic and acidic residues" evidence="1">
    <location>
        <begin position="90"/>
        <end position="104"/>
    </location>
</feature>
<proteinExistence type="predicted"/>
<feature type="compositionally biased region" description="Basic and acidic residues" evidence="1">
    <location>
        <begin position="44"/>
        <end position="53"/>
    </location>
</feature>
<evidence type="ECO:0000313" key="2">
    <source>
        <dbReference type="EMBL" id="MDQ1104775.1"/>
    </source>
</evidence>
<accession>A0AAJ1U2J2</accession>
<gene>
    <name evidence="2" type="ORF">QE405_002059</name>
</gene>
<dbReference type="EMBL" id="JAUTAN010000001">
    <property type="protein sequence ID" value="MDQ1104775.1"/>
    <property type="molecule type" value="Genomic_DNA"/>
</dbReference>
<evidence type="ECO:0000256" key="1">
    <source>
        <dbReference type="SAM" id="MobiDB-lite"/>
    </source>
</evidence>